<sequence>MLSAHADAHSSALNSVGRPHPRDDFLLVNQFARTHRRTIEQAAYSAIRLSGHTIETFDFPSHFLSIHLKYRQDLSGNPAIAFQVLESRLSHLNVLDPQMRAQLDKSIASHDAIIEVAKKAVENLPAVAGPLTIY</sequence>
<gene>
    <name evidence="1" type="ORF">HETIRDRAFT_104558</name>
</gene>
<accession>W4K1T5</accession>
<evidence type="ECO:0000313" key="1">
    <source>
        <dbReference type="EMBL" id="ETW79290.1"/>
    </source>
</evidence>
<evidence type="ECO:0000313" key="2">
    <source>
        <dbReference type="Proteomes" id="UP000030671"/>
    </source>
</evidence>
<proteinExistence type="predicted"/>
<dbReference type="HOGENOM" id="CLU_1896487_0_0_1"/>
<dbReference type="Proteomes" id="UP000030671">
    <property type="component" value="Unassembled WGS sequence"/>
</dbReference>
<keyword evidence="2" id="KW-1185">Reference proteome</keyword>
<dbReference type="AlphaFoldDB" id="W4K1T5"/>
<dbReference type="InParanoid" id="W4K1T5"/>
<protein>
    <submittedName>
        <fullName evidence="1">Uncharacterized protein</fullName>
    </submittedName>
</protein>
<dbReference type="RefSeq" id="XP_009549535.1">
    <property type="nucleotide sequence ID" value="XM_009551240.1"/>
</dbReference>
<name>W4K1T5_HETIT</name>
<dbReference type="KEGG" id="hir:HETIRDRAFT_104558"/>
<organism evidence="1 2">
    <name type="scientific">Heterobasidion irregulare (strain TC 32-1)</name>
    <dbReference type="NCBI Taxonomy" id="747525"/>
    <lineage>
        <taxon>Eukaryota</taxon>
        <taxon>Fungi</taxon>
        <taxon>Dikarya</taxon>
        <taxon>Basidiomycota</taxon>
        <taxon>Agaricomycotina</taxon>
        <taxon>Agaricomycetes</taxon>
        <taxon>Russulales</taxon>
        <taxon>Bondarzewiaceae</taxon>
        <taxon>Heterobasidion</taxon>
        <taxon>Heterobasidion annosum species complex</taxon>
    </lineage>
</organism>
<dbReference type="EMBL" id="KI925461">
    <property type="protein sequence ID" value="ETW79290.1"/>
    <property type="molecule type" value="Genomic_DNA"/>
</dbReference>
<dbReference type="GeneID" id="20666009"/>
<reference evidence="1 2" key="1">
    <citation type="journal article" date="2012" name="New Phytol.">
        <title>Insight into trade-off between wood decay and parasitism from the genome of a fungal forest pathogen.</title>
        <authorList>
            <person name="Olson A."/>
            <person name="Aerts A."/>
            <person name="Asiegbu F."/>
            <person name="Belbahri L."/>
            <person name="Bouzid O."/>
            <person name="Broberg A."/>
            <person name="Canback B."/>
            <person name="Coutinho P.M."/>
            <person name="Cullen D."/>
            <person name="Dalman K."/>
            <person name="Deflorio G."/>
            <person name="van Diepen L.T."/>
            <person name="Dunand C."/>
            <person name="Duplessis S."/>
            <person name="Durling M."/>
            <person name="Gonthier P."/>
            <person name="Grimwood J."/>
            <person name="Fossdal C.G."/>
            <person name="Hansson D."/>
            <person name="Henrissat B."/>
            <person name="Hietala A."/>
            <person name="Himmelstrand K."/>
            <person name="Hoffmeister D."/>
            <person name="Hogberg N."/>
            <person name="James T.Y."/>
            <person name="Karlsson M."/>
            <person name="Kohler A."/>
            <person name="Kues U."/>
            <person name="Lee Y.H."/>
            <person name="Lin Y.C."/>
            <person name="Lind M."/>
            <person name="Lindquist E."/>
            <person name="Lombard V."/>
            <person name="Lucas S."/>
            <person name="Lunden K."/>
            <person name="Morin E."/>
            <person name="Murat C."/>
            <person name="Park J."/>
            <person name="Raffaello T."/>
            <person name="Rouze P."/>
            <person name="Salamov A."/>
            <person name="Schmutz J."/>
            <person name="Solheim H."/>
            <person name="Stahlberg J."/>
            <person name="Velez H."/>
            <person name="de Vries R.P."/>
            <person name="Wiebenga A."/>
            <person name="Woodward S."/>
            <person name="Yakovlev I."/>
            <person name="Garbelotto M."/>
            <person name="Martin F."/>
            <person name="Grigoriev I.V."/>
            <person name="Stenlid J."/>
        </authorList>
    </citation>
    <scope>NUCLEOTIDE SEQUENCE [LARGE SCALE GENOMIC DNA]</scope>
    <source>
        <strain evidence="1 2">TC 32-1</strain>
    </source>
</reference>